<dbReference type="InterPro" id="IPR040632">
    <property type="entry name" value="Sulfotransfer_4"/>
</dbReference>
<dbReference type="InterPro" id="IPR027417">
    <property type="entry name" value="P-loop_NTPase"/>
</dbReference>
<organism evidence="2 3">
    <name type="scientific">Rhodobacter capsulatus</name>
    <name type="common">Rhodopseudomonas capsulata</name>
    <dbReference type="NCBI Taxonomy" id="1061"/>
    <lineage>
        <taxon>Bacteria</taxon>
        <taxon>Pseudomonadati</taxon>
        <taxon>Pseudomonadota</taxon>
        <taxon>Alphaproteobacteria</taxon>
        <taxon>Rhodobacterales</taxon>
        <taxon>Rhodobacter group</taxon>
        <taxon>Rhodobacter</taxon>
    </lineage>
</organism>
<accession>A0A1G7D2K2</accession>
<reference evidence="2 3" key="1">
    <citation type="submission" date="2016-10" db="EMBL/GenBank/DDBJ databases">
        <authorList>
            <person name="de Groot N.N."/>
        </authorList>
    </citation>
    <scope>NUCLEOTIDE SEQUENCE [LARGE SCALE GENOMIC DNA]</scope>
    <source>
        <strain evidence="3">DSM 938 / 37b4</strain>
    </source>
</reference>
<dbReference type="OrthoDB" id="9806624at2"/>
<proteinExistence type="predicted"/>
<dbReference type="Proteomes" id="UP000183812">
    <property type="component" value="Unassembled WGS sequence"/>
</dbReference>
<evidence type="ECO:0000313" key="3">
    <source>
        <dbReference type="Proteomes" id="UP000183812"/>
    </source>
</evidence>
<dbReference type="AlphaFoldDB" id="A0A1G7D2K2"/>
<dbReference type="RefSeq" id="WP_074552621.1">
    <property type="nucleotide sequence ID" value="NZ_CP119563.1"/>
</dbReference>
<dbReference type="SUPFAM" id="SSF52540">
    <property type="entry name" value="P-loop containing nucleoside triphosphate hydrolases"/>
    <property type="match status" value="1"/>
</dbReference>
<gene>
    <name evidence="2" type="ORF">SAMN04244550_00447</name>
</gene>
<evidence type="ECO:0000313" key="2">
    <source>
        <dbReference type="EMBL" id="SDE45196.1"/>
    </source>
</evidence>
<feature type="region of interest" description="Disordered" evidence="1">
    <location>
        <begin position="200"/>
        <end position="219"/>
    </location>
</feature>
<protein>
    <recommendedName>
        <fullName evidence="4">Sulfotransferase family protein</fullName>
    </recommendedName>
</protein>
<sequence length="219" mass="24148">MSDETTGRGKVFCLGFPKTGTTSLETALQQLGYKVCRGASGNNHSNFLMALQVLGDTDEIARVIRHFDAFADMPFGGTDLYLWLSRRYPEARFVLTLRAPEPWYTSLMNQLAKAGGNTAAPLETLHAAGGYGATMTISRVWGITDPLAQKDALLRYYHDLNAAILAHFDGCANFHAFNLTEERDWTSLCRFLDKPVPDLPFPHENPGRGKAPRAVPQTG</sequence>
<evidence type="ECO:0008006" key="4">
    <source>
        <dbReference type="Google" id="ProtNLM"/>
    </source>
</evidence>
<dbReference type="PANTHER" id="PTHR36978">
    <property type="entry name" value="P-LOOP CONTAINING NUCLEOTIDE TRIPHOSPHATE HYDROLASE"/>
    <property type="match status" value="1"/>
</dbReference>
<name>A0A1G7D2K2_RHOCA</name>
<dbReference type="EMBL" id="FNAY01000001">
    <property type="protein sequence ID" value="SDE45196.1"/>
    <property type="molecule type" value="Genomic_DNA"/>
</dbReference>
<evidence type="ECO:0000256" key="1">
    <source>
        <dbReference type="SAM" id="MobiDB-lite"/>
    </source>
</evidence>
<dbReference type="Pfam" id="PF17784">
    <property type="entry name" value="Sulfotransfer_4"/>
    <property type="match status" value="1"/>
</dbReference>
<dbReference type="Gene3D" id="3.40.50.300">
    <property type="entry name" value="P-loop containing nucleotide triphosphate hydrolases"/>
    <property type="match status" value="1"/>
</dbReference>
<dbReference type="PANTHER" id="PTHR36978:SF4">
    <property type="entry name" value="P-LOOP CONTAINING NUCLEOSIDE TRIPHOSPHATE HYDROLASE PROTEIN"/>
    <property type="match status" value="1"/>
</dbReference>